<dbReference type="AlphaFoldDB" id="B9RE90"/>
<evidence type="ECO:0000313" key="3">
    <source>
        <dbReference type="Proteomes" id="UP000008311"/>
    </source>
</evidence>
<reference evidence="3" key="1">
    <citation type="journal article" date="2010" name="Nat. Biotechnol.">
        <title>Draft genome sequence of the oilseed species Ricinus communis.</title>
        <authorList>
            <person name="Chan A.P."/>
            <person name="Crabtree J."/>
            <person name="Zhao Q."/>
            <person name="Lorenzi H."/>
            <person name="Orvis J."/>
            <person name="Puiu D."/>
            <person name="Melake-Berhan A."/>
            <person name="Jones K.M."/>
            <person name="Redman J."/>
            <person name="Chen G."/>
            <person name="Cahoon E.B."/>
            <person name="Gedil M."/>
            <person name="Stanke M."/>
            <person name="Haas B.J."/>
            <person name="Wortman J.R."/>
            <person name="Fraser-Liggett C.M."/>
            <person name="Ravel J."/>
            <person name="Rabinowicz P.D."/>
        </authorList>
    </citation>
    <scope>NUCLEOTIDE SEQUENCE [LARGE SCALE GENOMIC DNA]</scope>
    <source>
        <strain evidence="3">cv. Hale</strain>
    </source>
</reference>
<keyword evidence="3" id="KW-1185">Reference proteome</keyword>
<accession>B9RE90</accession>
<organism evidence="2 3">
    <name type="scientific">Ricinus communis</name>
    <name type="common">Castor bean</name>
    <dbReference type="NCBI Taxonomy" id="3988"/>
    <lineage>
        <taxon>Eukaryota</taxon>
        <taxon>Viridiplantae</taxon>
        <taxon>Streptophyta</taxon>
        <taxon>Embryophyta</taxon>
        <taxon>Tracheophyta</taxon>
        <taxon>Spermatophyta</taxon>
        <taxon>Magnoliopsida</taxon>
        <taxon>eudicotyledons</taxon>
        <taxon>Gunneridae</taxon>
        <taxon>Pentapetalae</taxon>
        <taxon>rosids</taxon>
        <taxon>fabids</taxon>
        <taxon>Malpighiales</taxon>
        <taxon>Euphorbiaceae</taxon>
        <taxon>Acalyphoideae</taxon>
        <taxon>Acalypheae</taxon>
        <taxon>Ricinus</taxon>
    </lineage>
</organism>
<evidence type="ECO:0000313" key="2">
    <source>
        <dbReference type="EMBL" id="EEF50698.1"/>
    </source>
</evidence>
<name>B9RE90_RICCO</name>
<feature type="transmembrane region" description="Helical" evidence="1">
    <location>
        <begin position="12"/>
        <end position="31"/>
    </location>
</feature>
<gene>
    <name evidence="2" type="ORF">RCOM_1619610</name>
</gene>
<evidence type="ECO:0000256" key="1">
    <source>
        <dbReference type="SAM" id="Phobius"/>
    </source>
</evidence>
<dbReference type="EMBL" id="EQ973775">
    <property type="protein sequence ID" value="EEF50698.1"/>
    <property type="molecule type" value="Genomic_DNA"/>
</dbReference>
<keyword evidence="1" id="KW-0812">Transmembrane</keyword>
<proteinExistence type="predicted"/>
<keyword evidence="1" id="KW-1133">Transmembrane helix</keyword>
<protein>
    <submittedName>
        <fullName evidence="2">Uncharacterized protein</fullName>
    </submittedName>
</protein>
<sequence>MTSAEETLQLEIFLFLQKVAYCLFVCLFFSLEVTMNRSYKILTKINQNQMNNARDFSRVELLQIMDPKRSESTEFLFYAFPGRINSPAVNRKRFETIIEVKRQTYTPNKKEFGSLDPSNGIYSDPLTWTLKQAAEIARLRFSENSKETLEKNAILNL</sequence>
<dbReference type="InParanoid" id="B9RE90"/>
<dbReference type="Proteomes" id="UP000008311">
    <property type="component" value="Unassembled WGS sequence"/>
</dbReference>
<keyword evidence="1" id="KW-0472">Membrane</keyword>